<sequence length="59" mass="6742">MKEVKITGSVYKSTWFLSIDSGYHKPLVARGKNTLILDIGMDIEPPQREAMRQVTLKLH</sequence>
<dbReference type="AlphaFoldDB" id="F0WGY0"/>
<gene>
    <name evidence="1" type="primary">AlNc14C96G5856</name>
    <name evidence="1" type="ORF">ALNC14_066380</name>
</gene>
<name>F0WGY0_9STRA</name>
<proteinExistence type="predicted"/>
<dbReference type="EMBL" id="FR824141">
    <property type="protein sequence ID" value="CCA20495.1"/>
    <property type="molecule type" value="Genomic_DNA"/>
</dbReference>
<dbReference type="HOGENOM" id="CLU_2965664_0_0_1"/>
<evidence type="ECO:0000313" key="1">
    <source>
        <dbReference type="EMBL" id="CCA20495.1"/>
    </source>
</evidence>
<reference evidence="1" key="2">
    <citation type="submission" date="2011-02" db="EMBL/GenBank/DDBJ databases">
        <authorList>
            <person name="MacLean D."/>
        </authorList>
    </citation>
    <scope>NUCLEOTIDE SEQUENCE</scope>
</reference>
<accession>F0WGY0</accession>
<reference evidence="1" key="1">
    <citation type="journal article" date="2011" name="PLoS Biol.">
        <title>Gene gain and loss during evolution of obligate parasitism in the white rust pathogen of Arabidopsis thaliana.</title>
        <authorList>
            <person name="Kemen E."/>
            <person name="Gardiner A."/>
            <person name="Schultz-Larsen T."/>
            <person name="Kemen A.C."/>
            <person name="Balmuth A.L."/>
            <person name="Robert-Seilaniantz A."/>
            <person name="Bailey K."/>
            <person name="Holub E."/>
            <person name="Studholme D.J."/>
            <person name="Maclean D."/>
            <person name="Jones J.D."/>
        </authorList>
    </citation>
    <scope>NUCLEOTIDE SEQUENCE</scope>
</reference>
<protein>
    <submittedName>
        <fullName evidence="1">AlNc14C96G5856 protein</fullName>
    </submittedName>
</protein>
<organism evidence="1">
    <name type="scientific">Albugo laibachii Nc14</name>
    <dbReference type="NCBI Taxonomy" id="890382"/>
    <lineage>
        <taxon>Eukaryota</taxon>
        <taxon>Sar</taxon>
        <taxon>Stramenopiles</taxon>
        <taxon>Oomycota</taxon>
        <taxon>Peronosporomycetes</taxon>
        <taxon>Albuginales</taxon>
        <taxon>Albuginaceae</taxon>
        <taxon>Albugo</taxon>
    </lineage>
</organism>